<keyword evidence="3" id="KW-1185">Reference proteome</keyword>
<evidence type="ECO:0000256" key="1">
    <source>
        <dbReference type="SAM" id="MobiDB-lite"/>
    </source>
</evidence>
<name>H8FXZ5_MAGML</name>
<dbReference type="AlphaFoldDB" id="H8FXZ5"/>
<feature type="compositionally biased region" description="Basic and acidic residues" evidence="1">
    <location>
        <begin position="1"/>
        <end position="19"/>
    </location>
</feature>
<organism evidence="2 3">
    <name type="scientific">Magnetospirillum molischianum DSM 120</name>
    <dbReference type="NCBI Taxonomy" id="1150626"/>
    <lineage>
        <taxon>Bacteria</taxon>
        <taxon>Pseudomonadati</taxon>
        <taxon>Pseudomonadota</taxon>
        <taxon>Alphaproteobacteria</taxon>
        <taxon>Rhodospirillales</taxon>
        <taxon>Rhodospirillaceae</taxon>
        <taxon>Magnetospirillum</taxon>
    </lineage>
</organism>
<dbReference type="STRING" id="1150626.PHAMO_80024"/>
<sequence length="80" mass="8759">MEDHDQFRERMRQKAKDSDVNPAVADAMIDACAKAFNPLLPAAINAALMSNAMTAVMRQFQTAGAYDLSDTDQPEQKQAA</sequence>
<dbReference type="EMBL" id="CAHP01000060">
    <property type="protein sequence ID" value="CCG43233.1"/>
    <property type="molecule type" value="Genomic_DNA"/>
</dbReference>
<evidence type="ECO:0000313" key="3">
    <source>
        <dbReference type="Proteomes" id="UP000004169"/>
    </source>
</evidence>
<proteinExistence type="predicted"/>
<dbReference type="RefSeq" id="WP_002731280.1">
    <property type="nucleotide sequence ID" value="NZ_CAHP01000060.1"/>
</dbReference>
<gene>
    <name evidence="2" type="ORF">PHAMO_80024</name>
</gene>
<evidence type="ECO:0000313" key="2">
    <source>
        <dbReference type="EMBL" id="CCG43233.1"/>
    </source>
</evidence>
<feature type="region of interest" description="Disordered" evidence="1">
    <location>
        <begin position="1"/>
        <end position="22"/>
    </location>
</feature>
<comment type="caution">
    <text evidence="2">The sequence shown here is derived from an EMBL/GenBank/DDBJ whole genome shotgun (WGS) entry which is preliminary data.</text>
</comment>
<dbReference type="Proteomes" id="UP000004169">
    <property type="component" value="Unassembled WGS sequence"/>
</dbReference>
<protein>
    <submittedName>
        <fullName evidence="2">Uncharacterized protein</fullName>
    </submittedName>
</protein>
<reference evidence="2 3" key="1">
    <citation type="journal article" date="2012" name="J. Bacteriol.">
        <title>Draft Genome Sequence of the Purple Photosynthetic Bacterium Phaeospirillum molischianum DSM120, a Particularly Versatile Bacterium.</title>
        <authorList>
            <person name="Duquesne K."/>
            <person name="Prima V."/>
            <person name="Ji B."/>
            <person name="Rouy Z."/>
            <person name="Medigue C."/>
            <person name="Talla E."/>
            <person name="Sturgis J.N."/>
        </authorList>
    </citation>
    <scope>NUCLEOTIDE SEQUENCE [LARGE SCALE GENOMIC DNA]</scope>
    <source>
        <strain evidence="3">DSM120</strain>
    </source>
</reference>
<accession>H8FXZ5</accession>